<gene>
    <name evidence="1" type="ORF">WN50_23555</name>
</gene>
<comment type="caution">
    <text evidence="1">The sequence shown here is derived from an EMBL/GenBank/DDBJ whole genome shotgun (WGS) entry which is preliminary data.</text>
</comment>
<protein>
    <submittedName>
        <fullName evidence="1">Uncharacterized protein</fullName>
    </submittedName>
</protein>
<accession>A0A0F5YBZ2</accession>
<sequence>MTLPYFAQSKLLTEVSQSFKWKLGQTAIYLCYQYRIPVIVSGYEILLEGDNKLSLRYQVTTLKSIELADTSPEINQLDIFHVDERELTESLPISVTQ</sequence>
<evidence type="ECO:0000313" key="2">
    <source>
        <dbReference type="Proteomes" id="UP000033607"/>
    </source>
</evidence>
<dbReference type="Proteomes" id="UP000033607">
    <property type="component" value="Unassembled WGS sequence"/>
</dbReference>
<organism evidence="1 2">
    <name type="scientific">Limnoraphis robusta CS-951</name>
    <dbReference type="NCBI Taxonomy" id="1637645"/>
    <lineage>
        <taxon>Bacteria</taxon>
        <taxon>Bacillati</taxon>
        <taxon>Cyanobacteriota</taxon>
        <taxon>Cyanophyceae</taxon>
        <taxon>Oscillatoriophycideae</taxon>
        <taxon>Oscillatoriales</taxon>
        <taxon>Sirenicapillariaceae</taxon>
        <taxon>Limnoraphis</taxon>
    </lineage>
</organism>
<proteinExistence type="predicted"/>
<evidence type="ECO:0000313" key="1">
    <source>
        <dbReference type="EMBL" id="KKD35750.1"/>
    </source>
</evidence>
<dbReference type="AlphaFoldDB" id="A0A0F5YBZ2"/>
<name>A0A0F5YBZ2_9CYAN</name>
<dbReference type="EMBL" id="LATL02000159">
    <property type="protein sequence ID" value="KKD35750.1"/>
    <property type="molecule type" value="Genomic_DNA"/>
</dbReference>
<reference evidence="1 2" key="1">
    <citation type="submission" date="2015-06" db="EMBL/GenBank/DDBJ databases">
        <title>Draft genome assembly of filamentous brackish cyanobacterium Limnoraphis robusta strain CS-951.</title>
        <authorList>
            <person name="Willis A."/>
            <person name="Parks M."/>
            <person name="Burford M.A."/>
        </authorList>
    </citation>
    <scope>NUCLEOTIDE SEQUENCE [LARGE SCALE GENOMIC DNA]</scope>
    <source>
        <strain evidence="1 2">CS-951</strain>
    </source>
</reference>
<dbReference type="RefSeq" id="WP_046281041.1">
    <property type="nucleotide sequence ID" value="NZ_LATL02000159.1"/>
</dbReference>